<dbReference type="EMBL" id="JACNLL010000087">
    <property type="protein sequence ID" value="MBC8200236.1"/>
    <property type="molecule type" value="Genomic_DNA"/>
</dbReference>
<evidence type="ECO:0000313" key="1">
    <source>
        <dbReference type="EMBL" id="MBC8200236.1"/>
    </source>
</evidence>
<dbReference type="Proteomes" id="UP000603545">
    <property type="component" value="Unassembled WGS sequence"/>
</dbReference>
<proteinExistence type="predicted"/>
<gene>
    <name evidence="1" type="ORF">H8E80_09390</name>
</gene>
<name>A0A8J6TAZ2_9BACT</name>
<reference evidence="1 2" key="1">
    <citation type="submission" date="2020-08" db="EMBL/GenBank/DDBJ databases">
        <title>Bridging the membrane lipid divide: bacteria of the FCB group superphylum have the potential to synthesize archaeal ether lipids.</title>
        <authorList>
            <person name="Villanueva L."/>
            <person name="Von Meijenfeldt F.A.B."/>
            <person name="Westbye A.B."/>
            <person name="Yadav S."/>
            <person name="Hopmans E.C."/>
            <person name="Dutilh B.E."/>
            <person name="Sinninghe Damste J.S."/>
        </authorList>
    </citation>
    <scope>NUCLEOTIDE SEQUENCE [LARGE SCALE GENOMIC DNA]</scope>
    <source>
        <strain evidence="1">NIOZ-UU82</strain>
    </source>
</reference>
<dbReference type="AlphaFoldDB" id="A0A8J6TAZ2"/>
<accession>A0A8J6TAZ2</accession>
<protein>
    <submittedName>
        <fullName evidence="1">Uncharacterized protein</fullName>
    </submittedName>
</protein>
<organism evidence="1 2">
    <name type="scientific">Candidatus Desulfaltia bathyphila</name>
    <dbReference type="NCBI Taxonomy" id="2841697"/>
    <lineage>
        <taxon>Bacteria</taxon>
        <taxon>Pseudomonadati</taxon>
        <taxon>Thermodesulfobacteriota</taxon>
        <taxon>Desulfobacteria</taxon>
        <taxon>Desulfobacterales</taxon>
        <taxon>Desulfobacterales incertae sedis</taxon>
        <taxon>Candidatus Desulfaltia</taxon>
    </lineage>
</organism>
<sequence>MFIKEEKEMWIFGSSGLIKANLKAYFKARSKGLPEDDALEWVIQSRYPISEHNRQMVRLEFEREFNKTKNYSEKKKITELVRIILFNENPHLADRCLLSQPTLGRDFNLKPSLGQKIDYQMDEIYNSLRGKYKY</sequence>
<evidence type="ECO:0000313" key="2">
    <source>
        <dbReference type="Proteomes" id="UP000603545"/>
    </source>
</evidence>
<comment type="caution">
    <text evidence="1">The sequence shown here is derived from an EMBL/GenBank/DDBJ whole genome shotgun (WGS) entry which is preliminary data.</text>
</comment>